<dbReference type="Pfam" id="PF01926">
    <property type="entry name" value="MMR_HSR1"/>
    <property type="match status" value="1"/>
</dbReference>
<evidence type="ECO:0000259" key="3">
    <source>
        <dbReference type="Pfam" id="PF01926"/>
    </source>
</evidence>
<dbReference type="InterPro" id="IPR005225">
    <property type="entry name" value="Small_GTP-bd"/>
</dbReference>
<dbReference type="Gene3D" id="3.40.50.300">
    <property type="entry name" value="P-loop containing nucleotide triphosphate hydrolases"/>
    <property type="match status" value="1"/>
</dbReference>
<dbReference type="Gene3D" id="3.40.50.11420">
    <property type="match status" value="1"/>
</dbReference>
<dbReference type="Pfam" id="PF18128">
    <property type="entry name" value="HydF_dimer"/>
    <property type="match status" value="1"/>
</dbReference>
<dbReference type="Pfam" id="PF18133">
    <property type="entry name" value="HydF_tetramer"/>
    <property type="match status" value="1"/>
</dbReference>
<keyword evidence="2" id="KW-0342">GTP-binding</keyword>
<feature type="domain" description="Hydrogen maturase F tetramerization" evidence="5">
    <location>
        <begin position="281"/>
        <end position="394"/>
    </location>
</feature>
<dbReference type="NCBIfam" id="TIGR00231">
    <property type="entry name" value="small_GTP"/>
    <property type="match status" value="1"/>
</dbReference>
<dbReference type="InterPro" id="IPR027417">
    <property type="entry name" value="P-loop_NTPase"/>
</dbReference>
<dbReference type="EC" id="3.6.-.-" evidence="6"/>
<evidence type="ECO:0000259" key="5">
    <source>
        <dbReference type="Pfam" id="PF18133"/>
    </source>
</evidence>
<dbReference type="AlphaFoldDB" id="A0A2X2VQE1"/>
<keyword evidence="1" id="KW-0547">Nucleotide-binding</keyword>
<evidence type="ECO:0000256" key="1">
    <source>
        <dbReference type="ARBA" id="ARBA00022741"/>
    </source>
</evidence>
<organism evidence="6 7">
    <name type="scientific">Clostridium cochlearium</name>
    <dbReference type="NCBI Taxonomy" id="1494"/>
    <lineage>
        <taxon>Bacteria</taxon>
        <taxon>Bacillati</taxon>
        <taxon>Bacillota</taxon>
        <taxon>Clostridia</taxon>
        <taxon>Eubacteriales</taxon>
        <taxon>Clostridiaceae</taxon>
        <taxon>Clostridium</taxon>
    </lineage>
</organism>
<dbReference type="GO" id="GO:0016787">
    <property type="term" value="F:hydrolase activity"/>
    <property type="evidence" value="ECO:0007669"/>
    <property type="project" value="UniProtKB-KW"/>
</dbReference>
<protein>
    <submittedName>
        <fullName evidence="6">GTP-binding protein</fullName>
        <ecNumber evidence="6">3.6.-.-</ecNumber>
    </submittedName>
</protein>
<dbReference type="SUPFAM" id="SSF52540">
    <property type="entry name" value="P-loop containing nucleoside triphosphate hydrolases"/>
    <property type="match status" value="1"/>
</dbReference>
<dbReference type="EMBL" id="UAWC01000001">
    <property type="protein sequence ID" value="SQB33302.1"/>
    <property type="molecule type" value="Genomic_DNA"/>
</dbReference>
<evidence type="ECO:0000259" key="4">
    <source>
        <dbReference type="Pfam" id="PF18128"/>
    </source>
</evidence>
<dbReference type="InterPro" id="IPR006073">
    <property type="entry name" value="GTP-bd"/>
</dbReference>
<gene>
    <name evidence="6" type="primary">mnmE</name>
    <name evidence="6" type="ORF">NCTC13028_00295</name>
</gene>
<dbReference type="GO" id="GO:0005525">
    <property type="term" value="F:GTP binding"/>
    <property type="evidence" value="ECO:0007669"/>
    <property type="project" value="UniProtKB-KW"/>
</dbReference>
<dbReference type="RefSeq" id="WP_096635694.1">
    <property type="nucleotide sequence ID" value="NZ_JABAGF010000003.1"/>
</dbReference>
<dbReference type="InterPro" id="IPR041606">
    <property type="entry name" value="HydF_dimer"/>
</dbReference>
<dbReference type="Gene3D" id="3.40.50.11410">
    <property type="match status" value="1"/>
</dbReference>
<dbReference type="GO" id="GO:0030488">
    <property type="term" value="P:tRNA methylation"/>
    <property type="evidence" value="ECO:0007669"/>
    <property type="project" value="TreeGrafter"/>
</dbReference>
<evidence type="ECO:0000313" key="6">
    <source>
        <dbReference type="EMBL" id="SQB33302.1"/>
    </source>
</evidence>
<dbReference type="GO" id="GO:0002098">
    <property type="term" value="P:tRNA wobble uridine modification"/>
    <property type="evidence" value="ECO:0007669"/>
    <property type="project" value="TreeGrafter"/>
</dbReference>
<reference evidence="6 7" key="1">
    <citation type="submission" date="2018-06" db="EMBL/GenBank/DDBJ databases">
        <authorList>
            <consortium name="Pathogen Informatics"/>
            <person name="Doyle S."/>
        </authorList>
    </citation>
    <scope>NUCLEOTIDE SEQUENCE [LARGE SCALE GENOMIC DNA]</scope>
    <source>
        <strain evidence="6 7">NCTC13028</strain>
    </source>
</reference>
<dbReference type="CDD" id="cd00880">
    <property type="entry name" value="Era_like"/>
    <property type="match status" value="1"/>
</dbReference>
<dbReference type="InterPro" id="IPR023873">
    <property type="entry name" value="FeFe-hyd_GTPase_HydF"/>
</dbReference>
<dbReference type="GO" id="GO:0005737">
    <property type="term" value="C:cytoplasm"/>
    <property type="evidence" value="ECO:0007669"/>
    <property type="project" value="TreeGrafter"/>
</dbReference>
<feature type="domain" description="Hydrogen maturase F dimerization" evidence="4">
    <location>
        <begin position="178"/>
        <end position="276"/>
    </location>
</feature>
<dbReference type="NCBIfam" id="TIGR03918">
    <property type="entry name" value="GTP_HydF"/>
    <property type="match status" value="1"/>
</dbReference>
<dbReference type="Proteomes" id="UP000250223">
    <property type="component" value="Unassembled WGS sequence"/>
</dbReference>
<name>A0A2X2VQE1_CLOCO</name>
<dbReference type="InterPro" id="IPR040644">
    <property type="entry name" value="HydF_tetramer"/>
</dbReference>
<dbReference type="PANTHER" id="PTHR42714">
    <property type="entry name" value="TRNA MODIFICATION GTPASE GTPBP3"/>
    <property type="match status" value="1"/>
</dbReference>
<evidence type="ECO:0000313" key="7">
    <source>
        <dbReference type="Proteomes" id="UP000250223"/>
    </source>
</evidence>
<dbReference type="PANTHER" id="PTHR42714:SF6">
    <property type="entry name" value="TRANSLATION INITIATION FACTOR IF-2"/>
    <property type="match status" value="1"/>
</dbReference>
<accession>A0A2X2VQE1</accession>
<evidence type="ECO:0000256" key="2">
    <source>
        <dbReference type="ARBA" id="ARBA00023134"/>
    </source>
</evidence>
<feature type="domain" description="G" evidence="3">
    <location>
        <begin position="11"/>
        <end position="126"/>
    </location>
</feature>
<sequence length="397" mass="44460">MQDTPKGNRIHIAFFGKRNAGKSSIINAFANQQVSIVSNIAGTTTDPVYKAMELFPIGPIMLIDTAGLDDEGYIGNLRIEKTKEIMDKTDIAVIVMDCKNKDFQYEMYLKEELGKRKIPMVITLNKIDESDNLEEAISRAKEQLDNNIVPISALQKENIDKLKEKIIEQIPSNNETTLLEGIVEKKDLVLLITPQDLQAPKGRLILPQVQVLRDILDKGAMAMVLKDTELKEGLKNLYKKPDLVITDSQIFNKVKDMIPIDIKLTSFSILMARYKGDIKLLIEGAKSISSLKPGDNILISEACTHHPLKGDIAKEKIPKLLKKKIGGEINIDFSSGGDFTKNIEKYKLIIHCGGCMLNKKQMVNRLNKAREKNIPITNFGVVLAYLNGILDRVSEIF</sequence>
<keyword evidence="6" id="KW-0378">Hydrolase</keyword>
<proteinExistence type="predicted"/>